<feature type="region of interest" description="Disordered" evidence="13">
    <location>
        <begin position="723"/>
        <end position="746"/>
    </location>
</feature>
<evidence type="ECO:0000256" key="9">
    <source>
        <dbReference type="ARBA" id="ARBA00023065"/>
    </source>
</evidence>
<evidence type="ECO:0000256" key="7">
    <source>
        <dbReference type="ARBA" id="ARBA00022958"/>
    </source>
</evidence>
<feature type="transmembrane region" description="Helical" evidence="14">
    <location>
        <begin position="7"/>
        <end position="28"/>
    </location>
</feature>
<evidence type="ECO:0000313" key="17">
    <source>
        <dbReference type="RefSeq" id="XP_025832610.1"/>
    </source>
</evidence>
<gene>
    <name evidence="17" type="primary">LOC108736827</name>
</gene>
<feature type="transmembrane region" description="Helical" evidence="14">
    <location>
        <begin position="204"/>
        <end position="225"/>
    </location>
</feature>
<dbReference type="AlphaFoldDB" id="A0A7F5R9I5"/>
<dbReference type="GO" id="GO:0022841">
    <property type="term" value="F:potassium ion leak channel activity"/>
    <property type="evidence" value="ECO:0007669"/>
    <property type="project" value="TreeGrafter"/>
</dbReference>
<evidence type="ECO:0000256" key="12">
    <source>
        <dbReference type="RuleBase" id="RU003857"/>
    </source>
</evidence>
<keyword evidence="6" id="KW-0631">Potassium channel</keyword>
<evidence type="ECO:0000256" key="2">
    <source>
        <dbReference type="ARBA" id="ARBA00006666"/>
    </source>
</evidence>
<evidence type="ECO:0000256" key="4">
    <source>
        <dbReference type="ARBA" id="ARBA00022538"/>
    </source>
</evidence>
<dbReference type="GeneID" id="108736827"/>
<evidence type="ECO:0000313" key="16">
    <source>
        <dbReference type="Proteomes" id="UP000192223"/>
    </source>
</evidence>
<feature type="transmembrane region" description="Helical" evidence="14">
    <location>
        <begin position="93"/>
        <end position="112"/>
    </location>
</feature>
<dbReference type="InParanoid" id="A0A7F5R9I5"/>
<feature type="transmembrane region" description="Helical" evidence="14">
    <location>
        <begin position="165"/>
        <end position="192"/>
    </location>
</feature>
<evidence type="ECO:0000256" key="10">
    <source>
        <dbReference type="ARBA" id="ARBA00023136"/>
    </source>
</evidence>
<dbReference type="Gene3D" id="1.10.287.70">
    <property type="match status" value="1"/>
</dbReference>
<dbReference type="SUPFAM" id="SSF81324">
    <property type="entry name" value="Voltage-gated potassium channels"/>
    <property type="match status" value="2"/>
</dbReference>
<dbReference type="OrthoDB" id="297496at2759"/>
<keyword evidence="4" id="KW-0633">Potassium transport</keyword>
<dbReference type="RefSeq" id="XP_025832610.1">
    <property type="nucleotide sequence ID" value="XM_025976825.1"/>
</dbReference>
<dbReference type="PANTHER" id="PTHR11003:SF352">
    <property type="entry name" value="BCDNA.GH04802-RELATED"/>
    <property type="match status" value="1"/>
</dbReference>
<dbReference type="GO" id="GO:0015271">
    <property type="term" value="F:outward rectifier potassium channel activity"/>
    <property type="evidence" value="ECO:0007669"/>
    <property type="project" value="TreeGrafter"/>
</dbReference>
<dbReference type="InterPro" id="IPR013099">
    <property type="entry name" value="K_chnl_dom"/>
</dbReference>
<comment type="similarity">
    <text evidence="2 12">Belongs to the two pore domain potassium channel (TC 1.A.1.8) family.</text>
</comment>
<accession>A0A7F5R9I5</accession>
<feature type="region of interest" description="Disordered" evidence="13">
    <location>
        <begin position="578"/>
        <end position="600"/>
    </location>
</feature>
<dbReference type="Proteomes" id="UP000192223">
    <property type="component" value="Unplaced"/>
</dbReference>
<sequence length="746" mass="86074">MMSKKQWFVLLCIFIVYIMIGACIFWVIESRKETDQLLVEAEERREIELLLKKHYLAKVNESKDDIFERLTSYCGKPLSQNMSAIDIPQRWDYYHSLFFVVTVVSTIGYGNLAPSTTFTRLFMIAYSLIGIPMNGIVMVTLGEFFARSFVKLYHRWKATRVKYELATFGLVGQICLYLIPGVMFFMILPSIIFMWYEEWTYDEAIYFSFVTLTTIGFGDFVAGTAEKHHGTLFYTCYQLFLFVWVILGLGYVVMILGFITRALRHKKIHEIEHKIAVNLKKTPQLIREELRTILNEFLLMKVKRVYREKFSYVYTGINRSQSCPDLNIYRKTPQMLRKRAFSECIQPQVGEIARIRSDTDLDLIDKDKTFNKTNALIEPSKLILKVVNALGTCESTESAPATTQYGVDLFSDNEILASEKFSSSWSLGEDKLAPLAPKPRKRAISEVRFPFQRRLNREDNEMTWHGGVAPPPLKFKTLQQQMKTIQSNEQGFLSKMKNIFKYPRDEGKSKDIDIEKQDMMDRNAYLEQTARGRISFFDGLKTQKNQKPSNVPNREQLLEETSIADFIRALASISLDDESPAPKRKLGTASLTPPQLVTPPRARHLSFEPAVHSRRTSIGSQAIQNYKRRSSMIPITQYHPTQPRRMSLRPELSYHRKMSLRQDPMLSSWAEQRRFSLKPEPVDDPVHPAPYSASNRHILLQGDGSGKTGRFYVTKRASSIRLEQSPVQRQVAKKMDKDGNSSDANK</sequence>
<evidence type="ECO:0000256" key="8">
    <source>
        <dbReference type="ARBA" id="ARBA00022989"/>
    </source>
</evidence>
<evidence type="ECO:0000256" key="13">
    <source>
        <dbReference type="SAM" id="MobiDB-lite"/>
    </source>
</evidence>
<reference evidence="17" key="1">
    <citation type="submission" date="2025-08" db="UniProtKB">
        <authorList>
            <consortium name="RefSeq"/>
        </authorList>
    </citation>
    <scope>IDENTIFICATION</scope>
    <source>
        <tissue evidence="17">Entire body</tissue>
    </source>
</reference>
<evidence type="ECO:0000256" key="5">
    <source>
        <dbReference type="ARBA" id="ARBA00022692"/>
    </source>
</evidence>
<evidence type="ECO:0000256" key="3">
    <source>
        <dbReference type="ARBA" id="ARBA00022448"/>
    </source>
</evidence>
<evidence type="ECO:0000256" key="1">
    <source>
        <dbReference type="ARBA" id="ARBA00004141"/>
    </source>
</evidence>
<keyword evidence="8 14" id="KW-1133">Transmembrane helix</keyword>
<dbReference type="PANTHER" id="PTHR11003">
    <property type="entry name" value="POTASSIUM CHANNEL, SUBFAMILY K"/>
    <property type="match status" value="1"/>
</dbReference>
<keyword evidence="10 14" id="KW-0472">Membrane</keyword>
<feature type="compositionally biased region" description="Basic and acidic residues" evidence="13">
    <location>
        <begin position="733"/>
        <end position="746"/>
    </location>
</feature>
<dbReference type="Pfam" id="PF07885">
    <property type="entry name" value="Ion_trans_2"/>
    <property type="match status" value="2"/>
</dbReference>
<keyword evidence="16" id="KW-1185">Reference proteome</keyword>
<dbReference type="PROSITE" id="PS51257">
    <property type="entry name" value="PROKAR_LIPOPROTEIN"/>
    <property type="match status" value="1"/>
</dbReference>
<dbReference type="GO" id="GO:0005886">
    <property type="term" value="C:plasma membrane"/>
    <property type="evidence" value="ECO:0007669"/>
    <property type="project" value="TreeGrafter"/>
</dbReference>
<proteinExistence type="inferred from homology"/>
<dbReference type="InterPro" id="IPR003092">
    <property type="entry name" value="2pore_dom_K_chnl_TASK"/>
</dbReference>
<dbReference type="PRINTS" id="PR01095">
    <property type="entry name" value="TASKCHANNEL"/>
</dbReference>
<name>A0A7F5R9I5_AGRPL</name>
<keyword evidence="3 12" id="KW-0813">Transport</keyword>
<feature type="domain" description="Potassium channel" evidence="15">
    <location>
        <begin position="88"/>
        <end position="146"/>
    </location>
</feature>
<dbReference type="InterPro" id="IPR003280">
    <property type="entry name" value="2pore_dom_K_chnl"/>
</dbReference>
<feature type="domain" description="Potassium channel" evidence="15">
    <location>
        <begin position="175"/>
        <end position="264"/>
    </location>
</feature>
<feature type="transmembrane region" description="Helical" evidence="14">
    <location>
        <begin position="237"/>
        <end position="259"/>
    </location>
</feature>
<dbReference type="GO" id="GO:0030322">
    <property type="term" value="P:stabilization of membrane potential"/>
    <property type="evidence" value="ECO:0007669"/>
    <property type="project" value="TreeGrafter"/>
</dbReference>
<evidence type="ECO:0000256" key="6">
    <source>
        <dbReference type="ARBA" id="ARBA00022826"/>
    </source>
</evidence>
<organism evidence="16 17">
    <name type="scientific">Agrilus planipennis</name>
    <name type="common">Emerald ash borer</name>
    <name type="synonym">Agrilus marcopoli</name>
    <dbReference type="NCBI Taxonomy" id="224129"/>
    <lineage>
        <taxon>Eukaryota</taxon>
        <taxon>Metazoa</taxon>
        <taxon>Ecdysozoa</taxon>
        <taxon>Arthropoda</taxon>
        <taxon>Hexapoda</taxon>
        <taxon>Insecta</taxon>
        <taxon>Pterygota</taxon>
        <taxon>Neoptera</taxon>
        <taxon>Endopterygota</taxon>
        <taxon>Coleoptera</taxon>
        <taxon>Polyphaga</taxon>
        <taxon>Elateriformia</taxon>
        <taxon>Buprestoidea</taxon>
        <taxon>Buprestidae</taxon>
        <taxon>Agrilinae</taxon>
        <taxon>Agrilus</taxon>
    </lineage>
</organism>
<keyword evidence="5 12" id="KW-0812">Transmembrane</keyword>
<feature type="transmembrane region" description="Helical" evidence="14">
    <location>
        <begin position="124"/>
        <end position="145"/>
    </location>
</feature>
<dbReference type="PRINTS" id="PR01333">
    <property type="entry name" value="2POREKCHANEL"/>
</dbReference>
<evidence type="ECO:0000256" key="11">
    <source>
        <dbReference type="ARBA" id="ARBA00023303"/>
    </source>
</evidence>
<keyword evidence="7" id="KW-0630">Potassium</keyword>
<evidence type="ECO:0000256" key="14">
    <source>
        <dbReference type="SAM" id="Phobius"/>
    </source>
</evidence>
<evidence type="ECO:0000259" key="15">
    <source>
        <dbReference type="Pfam" id="PF07885"/>
    </source>
</evidence>
<dbReference type="CTD" id="32020"/>
<keyword evidence="11 12" id="KW-0407">Ion channel</keyword>
<keyword evidence="9 12" id="KW-0406">Ion transport</keyword>
<comment type="subcellular location">
    <subcellularLocation>
        <location evidence="1">Membrane</location>
        <topology evidence="1">Multi-pass membrane protein</topology>
    </subcellularLocation>
</comment>
<protein>
    <submittedName>
        <fullName evidence="17">Open rectifier potassium channel protein 1 isoform X1</fullName>
    </submittedName>
</protein>